<dbReference type="RefSeq" id="WP_107830320.1">
    <property type="nucleotide sequence ID" value="NZ_CP160205.1"/>
</dbReference>
<reference evidence="3 4" key="1">
    <citation type="submission" date="2018-04" db="EMBL/GenBank/DDBJ databases">
        <title>Genomic Encyclopedia of Archaeal and Bacterial Type Strains, Phase II (KMG-II): from individual species to whole genera.</title>
        <authorList>
            <person name="Goeker M."/>
        </authorList>
    </citation>
    <scope>NUCLEOTIDE SEQUENCE [LARGE SCALE GENOMIC DNA]</scope>
    <source>
        <strain evidence="3 4">DSM 26809</strain>
    </source>
</reference>
<sequence>MLKRILSLILLVVLTKLAIAQKSYTVTGLVKDTTGLTVPGATVTLLTGKDSVSLSTGMNGTFTIKNIPASQFALHISAIGYNNFKQNYAPADAGTLINLPAIVLKTSSTVLKTVTVTGVNPVKLKEDTIEFNANAYKVQEGAPVEDVIKKLPGVDVDKDGNVTAQGKSVTKVRVNGKDFFNGDVKTATQNLPANIVQNIQIIDDYGDQANLTGLKTGEPEKVLNITIKADKNYGYFGQANVGGGADAQDAVVSKDADSRHLVSGTLFKFNGDQQVAGLVNFNNTNTSLFSFGGGGPRSGGPGGRGGGGPGGPGTSANSNGITDTRSAGLNYRDQWGKYTTVYGSYSFSDNTVNTISSTIQNNTSLTSPSINNTNNNQTDDKLNHRFNLNIEYKPNDLNYVKISPTFSYAGVNTSLTQGSLLTRNNATISNYNLTSTLNSTSPNYGTNVLYLHKFGTSGRNFSVNVSAGSTSLTQTQNPVYDYIAGTRSAPANQLISTNVRLDSIGTQFSYMEPLSKRSFMELNYAYHYGRTTSDKETDTLATGNVRNRYDLLSNDYAFNFITNRVGLNYRFIEQKYNYTLGIGLQPTMLDGYSAKAGVDTRVTTLNFAPTARFVYNMSRSQSFNFNYSGASNQPTYSELQPVTDFSNSLYPVQGNASLKPEFNNNVSIRYNQFDFQSGNVFFANLGFTQTSNKIVANSITYPTTYTPDKNLAGTILTRYQNADGFYTASGNYVYAKPWQERRYTLMFNGNISYSNNISYISNVAPTTYEMTTEKNLAKSLNLTQGIRFRTDITNVIDAEINGSYGITRTNNSLTQNNLNNNFRTLTLGANGKNYFGTWTLSYDYSKALYYGYAGATNPNILNAYVEKKFLKQNVGALRLSAFDLFNQNTGFSTTQSGSYITQTQSNRLGRYFLLSFTLRLQKFAGQRPSPPDGGPGGFRGPGRGGPDFGGGPGGPGE</sequence>
<evidence type="ECO:0000259" key="2">
    <source>
        <dbReference type="Pfam" id="PF14905"/>
    </source>
</evidence>
<dbReference type="EMBL" id="QAOQ01000007">
    <property type="protein sequence ID" value="PTQ94001.1"/>
    <property type="molecule type" value="Genomic_DNA"/>
</dbReference>
<evidence type="ECO:0000256" key="1">
    <source>
        <dbReference type="SAM" id="MobiDB-lite"/>
    </source>
</evidence>
<dbReference type="InterPro" id="IPR041700">
    <property type="entry name" value="OMP_b-brl_3"/>
</dbReference>
<protein>
    <submittedName>
        <fullName evidence="3">Outer membrane receptor protein involved in Fe transport</fullName>
    </submittedName>
</protein>
<dbReference type="Gene3D" id="2.60.40.1120">
    <property type="entry name" value="Carboxypeptidase-like, regulatory domain"/>
    <property type="match status" value="1"/>
</dbReference>
<evidence type="ECO:0000313" key="3">
    <source>
        <dbReference type="EMBL" id="PTQ94001.1"/>
    </source>
</evidence>
<gene>
    <name evidence="3" type="ORF">C8P68_10762</name>
</gene>
<dbReference type="SUPFAM" id="SSF56935">
    <property type="entry name" value="Porins"/>
    <property type="match status" value="1"/>
</dbReference>
<accession>A0A2T5J6A1</accession>
<dbReference type="Pfam" id="PF13620">
    <property type="entry name" value="CarboxypepD_reg"/>
    <property type="match status" value="1"/>
</dbReference>
<keyword evidence="3" id="KW-0675">Receptor</keyword>
<dbReference type="SUPFAM" id="SSF49464">
    <property type="entry name" value="Carboxypeptidase regulatory domain-like"/>
    <property type="match status" value="1"/>
</dbReference>
<comment type="caution">
    <text evidence="3">The sequence shown here is derived from an EMBL/GenBank/DDBJ whole genome shotgun (WGS) entry which is preliminary data.</text>
</comment>
<evidence type="ECO:0000313" key="4">
    <source>
        <dbReference type="Proteomes" id="UP000244168"/>
    </source>
</evidence>
<dbReference type="Pfam" id="PF14905">
    <property type="entry name" value="OMP_b-brl_3"/>
    <property type="match status" value="1"/>
</dbReference>
<name>A0A2T5J6A1_9SPHI</name>
<keyword evidence="4" id="KW-1185">Reference proteome</keyword>
<feature type="compositionally biased region" description="Polar residues" evidence="1">
    <location>
        <begin position="314"/>
        <end position="326"/>
    </location>
</feature>
<feature type="compositionally biased region" description="Gly residues" evidence="1">
    <location>
        <begin position="291"/>
        <end position="313"/>
    </location>
</feature>
<feature type="region of interest" description="Disordered" evidence="1">
    <location>
        <begin position="924"/>
        <end position="957"/>
    </location>
</feature>
<dbReference type="Proteomes" id="UP000244168">
    <property type="component" value="Unassembled WGS sequence"/>
</dbReference>
<dbReference type="InterPro" id="IPR008969">
    <property type="entry name" value="CarboxyPept-like_regulatory"/>
</dbReference>
<organism evidence="3 4">
    <name type="scientific">Mucilaginibacter yixingensis</name>
    <dbReference type="NCBI Taxonomy" id="1295612"/>
    <lineage>
        <taxon>Bacteria</taxon>
        <taxon>Pseudomonadati</taxon>
        <taxon>Bacteroidota</taxon>
        <taxon>Sphingobacteriia</taxon>
        <taxon>Sphingobacteriales</taxon>
        <taxon>Sphingobacteriaceae</taxon>
        <taxon>Mucilaginibacter</taxon>
    </lineage>
</organism>
<feature type="region of interest" description="Disordered" evidence="1">
    <location>
        <begin position="291"/>
        <end position="326"/>
    </location>
</feature>
<dbReference type="AlphaFoldDB" id="A0A2T5J6A1"/>
<proteinExistence type="predicted"/>
<feature type="domain" description="Outer membrane protein beta-barrel" evidence="2">
    <location>
        <begin position="452"/>
        <end position="756"/>
    </location>
</feature>
<dbReference type="OrthoDB" id="1086219at2"/>
<feature type="compositionally biased region" description="Gly residues" evidence="1">
    <location>
        <begin position="934"/>
        <end position="957"/>
    </location>
</feature>